<reference evidence="2" key="1">
    <citation type="submission" date="2022-11" db="EMBL/GenBank/DDBJ databases">
        <title>Minimal conservation of predation-associated metabolite biosynthetic gene clusters underscores biosynthetic potential of Myxococcota including descriptions for ten novel species: Archangium lansinium sp. nov., Myxococcus landrumus sp. nov., Nannocystis bai.</title>
        <authorList>
            <person name="Ahearne A."/>
            <person name="Stevens C."/>
            <person name="Phillips K."/>
        </authorList>
    </citation>
    <scope>NUCLEOTIDE SEQUENCE</scope>
    <source>
        <strain evidence="2">Na p29</strain>
    </source>
</reference>
<proteinExistence type="predicted"/>
<name>A0A9X3J4J3_9BACT</name>
<keyword evidence="3" id="KW-1185">Reference proteome</keyword>
<evidence type="ECO:0000313" key="3">
    <source>
        <dbReference type="Proteomes" id="UP001150924"/>
    </source>
</evidence>
<dbReference type="Pfam" id="PF11655">
    <property type="entry name" value="DUF2589"/>
    <property type="match status" value="1"/>
</dbReference>
<dbReference type="EMBL" id="JAPNKE010000002">
    <property type="protein sequence ID" value="MCY1013934.1"/>
    <property type="molecule type" value="Genomic_DNA"/>
</dbReference>
<evidence type="ECO:0000313" key="2">
    <source>
        <dbReference type="EMBL" id="MCY1013934.1"/>
    </source>
</evidence>
<organism evidence="2 3">
    <name type="scientific">Nannocystis pusilla</name>
    <dbReference type="NCBI Taxonomy" id="889268"/>
    <lineage>
        <taxon>Bacteria</taxon>
        <taxon>Pseudomonadati</taxon>
        <taxon>Myxococcota</taxon>
        <taxon>Polyangia</taxon>
        <taxon>Nannocystales</taxon>
        <taxon>Nannocystaceae</taxon>
        <taxon>Nannocystis</taxon>
    </lineage>
</organism>
<dbReference type="InterPro" id="IPR024510">
    <property type="entry name" value="DUF2589"/>
</dbReference>
<evidence type="ECO:0000256" key="1">
    <source>
        <dbReference type="SAM" id="MobiDB-lite"/>
    </source>
</evidence>
<gene>
    <name evidence="2" type="ORF">OV079_52095</name>
</gene>
<comment type="caution">
    <text evidence="2">The sequence shown here is derived from an EMBL/GenBank/DDBJ whole genome shotgun (WGS) entry which is preliminary data.</text>
</comment>
<sequence length="184" mass="20208">MSSQLDELLATISGGIGDTLRAVEDHALTRYLDFFEAGPTVDGETPLVPKTVSLPVPAADGSYQLRKIPIVALVNHNSLQIDELKLKFRLELDEAASQDGPVKILARLAPMRSYAAPASRAGRTGRARRTPADSFAEVEVHFKRGEASEGIARLAAHYHKLLDRTARHRRKRRCPSTESENRSG</sequence>
<protein>
    <submittedName>
        <fullName evidence="2">DUF2589 domain-containing protein</fullName>
    </submittedName>
</protein>
<dbReference type="AlphaFoldDB" id="A0A9X3J4J3"/>
<dbReference type="RefSeq" id="WP_267778117.1">
    <property type="nucleotide sequence ID" value="NZ_JAPNKE010000002.1"/>
</dbReference>
<accession>A0A9X3J4J3</accession>
<dbReference type="Proteomes" id="UP001150924">
    <property type="component" value="Unassembled WGS sequence"/>
</dbReference>
<feature type="region of interest" description="Disordered" evidence="1">
    <location>
        <begin position="165"/>
        <end position="184"/>
    </location>
</feature>